<dbReference type="SUPFAM" id="SSF48452">
    <property type="entry name" value="TPR-like"/>
    <property type="match status" value="2"/>
</dbReference>
<evidence type="ECO:0000256" key="1">
    <source>
        <dbReference type="PROSITE-ProRule" id="PRU00339"/>
    </source>
</evidence>
<sequence length="580" mass="66355">MNLENQIADLKSLLSEKKFDETLKKAETLLETNAENPELLKLIGMAWLGKGNNTNGKYFLYKSIRLNRTDVESLGLIATMLLKQEKYLDAEETLEKILAIHPDDFFALRSFGDIKFKAGYQSLALNYYQKACQSQQFSQVSFAHQADVLTKAIASYLNGEHYNKAIEFIDAYPVEGFDENLFLAKRNVYIAKGEEYMPQVLECTRSLHENVPGKVVYIIDLIKFLREANPVEEIKALIGKGLNLNIPEAAKLILLKEAGGFYIESEDWADAINTYEELFELENDIFYLQQLAFARTQTKDFKNALMDVSKAMKLSEEDNLSLLSQRAGLYSKVKLFDKAIADYTKVISLSPEANNADAYYSLGLIYHKIEDTQNSVKMLLKADMDGHLKANEYLLKKFPKQLIKIRAKNTDKFKAKFEGEKARNLKSPILSKAFEAVWSSDIKKNIKSFEEQIPFLKVDFLKNYLDQLSAEVLIITPEALLYNNGDKDPLEAFYSVEMESEHAIILNIQPIKGGQPSQMKLVVNEDNLILHYPLTDLEIPPKYFLSKDKANEHQLQFFKNKPLDIPYHESVEKKVQVFTN</sequence>
<dbReference type="PROSITE" id="PS50005">
    <property type="entry name" value="TPR"/>
    <property type="match status" value="2"/>
</dbReference>
<dbReference type="Gene3D" id="1.25.40.10">
    <property type="entry name" value="Tetratricopeptide repeat domain"/>
    <property type="match status" value="3"/>
</dbReference>
<dbReference type="InterPro" id="IPR011990">
    <property type="entry name" value="TPR-like_helical_dom_sf"/>
</dbReference>
<dbReference type="GO" id="GO:0045892">
    <property type="term" value="P:negative regulation of DNA-templated transcription"/>
    <property type="evidence" value="ECO:0007669"/>
    <property type="project" value="InterPro"/>
</dbReference>
<name>A0A6S6TEQ7_9BACT</name>
<proteinExistence type="predicted"/>
<dbReference type="EMBL" id="CACVAQ010000256">
    <property type="protein sequence ID" value="CAA6817824.1"/>
    <property type="molecule type" value="Genomic_DNA"/>
</dbReference>
<organism evidence="2">
    <name type="scientific">uncultured Aureispira sp</name>
    <dbReference type="NCBI Taxonomy" id="1331704"/>
    <lineage>
        <taxon>Bacteria</taxon>
        <taxon>Pseudomonadati</taxon>
        <taxon>Bacteroidota</taxon>
        <taxon>Saprospiria</taxon>
        <taxon>Saprospirales</taxon>
        <taxon>Saprospiraceae</taxon>
        <taxon>Aureispira</taxon>
        <taxon>environmental samples</taxon>
    </lineage>
</organism>
<accession>A0A6S6TEQ7</accession>
<dbReference type="PANTHER" id="PTHR44749">
    <property type="entry name" value="SUPPRESSOR OF RPS4-RLD 1"/>
    <property type="match status" value="1"/>
</dbReference>
<dbReference type="Pfam" id="PF13181">
    <property type="entry name" value="TPR_8"/>
    <property type="match status" value="2"/>
</dbReference>
<evidence type="ECO:0000313" key="2">
    <source>
        <dbReference type="EMBL" id="CAA6817824.1"/>
    </source>
</evidence>
<protein>
    <recommendedName>
        <fullName evidence="3">Tetratricopeptide repeat protein</fullName>
    </recommendedName>
</protein>
<feature type="repeat" description="TPR" evidence="1">
    <location>
        <begin position="71"/>
        <end position="104"/>
    </location>
</feature>
<feature type="repeat" description="TPR" evidence="1">
    <location>
        <begin position="320"/>
        <end position="353"/>
    </location>
</feature>
<dbReference type="PANTHER" id="PTHR44749:SF1">
    <property type="entry name" value="TETRATRICOPEPTIDE-LIKE HELICAL DOMAIN-CONTAINING PROTEIN"/>
    <property type="match status" value="1"/>
</dbReference>
<keyword evidence="1" id="KW-0802">TPR repeat</keyword>
<evidence type="ECO:0008006" key="3">
    <source>
        <dbReference type="Google" id="ProtNLM"/>
    </source>
</evidence>
<dbReference type="SMART" id="SM00028">
    <property type="entry name" value="TPR"/>
    <property type="match status" value="6"/>
</dbReference>
<dbReference type="AlphaFoldDB" id="A0A6S6TEQ7"/>
<reference evidence="2" key="1">
    <citation type="submission" date="2020-01" db="EMBL/GenBank/DDBJ databases">
        <authorList>
            <person name="Meier V. D."/>
            <person name="Meier V D."/>
        </authorList>
    </citation>
    <scope>NUCLEOTIDE SEQUENCE</scope>
    <source>
        <strain evidence="2">HLG_WM_MAG_10</strain>
    </source>
</reference>
<dbReference type="InterPro" id="IPR044650">
    <property type="entry name" value="SRFR1-like"/>
</dbReference>
<dbReference type="InterPro" id="IPR019734">
    <property type="entry name" value="TPR_rpt"/>
</dbReference>
<gene>
    <name evidence="2" type="ORF">HELGO_WM43224</name>
</gene>